<evidence type="ECO:0000259" key="2">
    <source>
        <dbReference type="Pfam" id="PF07304"/>
    </source>
</evidence>
<dbReference type="Pfam" id="PF07304">
    <property type="entry name" value="SRA1"/>
    <property type="match status" value="1"/>
</dbReference>
<dbReference type="GO" id="GO:0006357">
    <property type="term" value="P:regulation of transcription by RNA polymerase II"/>
    <property type="evidence" value="ECO:0007669"/>
    <property type="project" value="InterPro"/>
</dbReference>
<proteinExistence type="predicted"/>
<feature type="compositionally biased region" description="Basic and acidic residues" evidence="1">
    <location>
        <begin position="40"/>
        <end position="60"/>
    </location>
</feature>
<dbReference type="OMA" id="MADSHIV"/>
<dbReference type="PANTHER" id="PTHR18834">
    <property type="entry name" value="STEROID RECEPTOR RNA ACTIVATOR 1"/>
    <property type="match status" value="1"/>
</dbReference>
<accession>A0A8T0FMA4</accession>
<dbReference type="GO" id="GO:0003713">
    <property type="term" value="F:transcription coactivator activity"/>
    <property type="evidence" value="ECO:0007669"/>
    <property type="project" value="InterPro"/>
</dbReference>
<feature type="region of interest" description="Disordered" evidence="1">
    <location>
        <begin position="1"/>
        <end position="79"/>
    </location>
</feature>
<dbReference type="AlphaFoldDB" id="A0A8T0FMA4"/>
<feature type="compositionally biased region" description="Low complexity" evidence="1">
    <location>
        <begin position="61"/>
        <end position="71"/>
    </location>
</feature>
<protein>
    <submittedName>
        <fullName evidence="3">Steroid receptor RNA activator 1 like protein</fullName>
    </submittedName>
</protein>
<dbReference type="Proteomes" id="UP000807504">
    <property type="component" value="Unassembled WGS sequence"/>
</dbReference>
<gene>
    <name evidence="3" type="ORF">HNY73_005549</name>
</gene>
<dbReference type="GO" id="GO:0005634">
    <property type="term" value="C:nucleus"/>
    <property type="evidence" value="ECO:0007669"/>
    <property type="project" value="TreeGrafter"/>
</dbReference>
<dbReference type="InterPro" id="IPR040243">
    <property type="entry name" value="Steroid_recept_RNA_1"/>
</dbReference>
<keyword evidence="4" id="KW-1185">Reference proteome</keyword>
<feature type="domain" description="SRA1/Sec31" evidence="2">
    <location>
        <begin position="115"/>
        <end position="184"/>
    </location>
</feature>
<name>A0A8T0FMA4_ARGBR</name>
<reference evidence="3" key="1">
    <citation type="journal article" date="2020" name="bioRxiv">
        <title>Chromosome-level reference genome of the European wasp spider Argiope bruennichi: a resource for studies on range expansion and evolutionary adaptation.</title>
        <authorList>
            <person name="Sheffer M.M."/>
            <person name="Hoppe A."/>
            <person name="Krehenwinkel H."/>
            <person name="Uhl G."/>
            <person name="Kuss A.W."/>
            <person name="Jensen L."/>
            <person name="Jensen C."/>
            <person name="Gillespie R.G."/>
            <person name="Hoff K.J."/>
            <person name="Prost S."/>
        </authorList>
    </citation>
    <scope>NUCLEOTIDE SEQUENCE</scope>
</reference>
<evidence type="ECO:0000256" key="1">
    <source>
        <dbReference type="SAM" id="MobiDB-lite"/>
    </source>
</evidence>
<reference evidence="3" key="2">
    <citation type="submission" date="2020-06" db="EMBL/GenBank/DDBJ databases">
        <authorList>
            <person name="Sheffer M."/>
        </authorList>
    </citation>
    <scope>NUCLEOTIDE SEQUENCE</scope>
</reference>
<dbReference type="EMBL" id="JABXBU010000011">
    <property type="protein sequence ID" value="KAF8790540.1"/>
    <property type="molecule type" value="Genomic_DNA"/>
</dbReference>
<evidence type="ECO:0000313" key="4">
    <source>
        <dbReference type="Proteomes" id="UP000807504"/>
    </source>
</evidence>
<dbReference type="InterPro" id="IPR009917">
    <property type="entry name" value="SRA1/Sec31"/>
</dbReference>
<keyword evidence="3" id="KW-0675">Receptor</keyword>
<comment type="caution">
    <text evidence="3">The sequence shown here is derived from an EMBL/GenBank/DDBJ whole genome shotgun (WGS) entry which is preliminary data.</text>
</comment>
<dbReference type="PANTHER" id="PTHR18834:SF2">
    <property type="entry name" value="STEROID RECEPTOR RNA ACTIVATOR 1"/>
    <property type="match status" value="1"/>
</dbReference>
<sequence length="187" mass="21117">MASNSLANAWNDPPILKFDPTSTASKHHLSKRVFSPVSKQDSDVSSKDSVSDSKEDENLVKKISSSSNLEENNLKEGSRETCDIPECDVEILTFVKSTFKIILEESPGKNERPLKEIDRRISLMEKAWNSNLSTEVKHNMYKMALALSNGNIESAEKIHCSLMVHNVREVKNWMVGVKHIIEMKKES</sequence>
<dbReference type="OrthoDB" id="5982138at2759"/>
<organism evidence="3 4">
    <name type="scientific">Argiope bruennichi</name>
    <name type="common">Wasp spider</name>
    <name type="synonym">Aranea bruennichi</name>
    <dbReference type="NCBI Taxonomy" id="94029"/>
    <lineage>
        <taxon>Eukaryota</taxon>
        <taxon>Metazoa</taxon>
        <taxon>Ecdysozoa</taxon>
        <taxon>Arthropoda</taxon>
        <taxon>Chelicerata</taxon>
        <taxon>Arachnida</taxon>
        <taxon>Araneae</taxon>
        <taxon>Araneomorphae</taxon>
        <taxon>Entelegynae</taxon>
        <taxon>Araneoidea</taxon>
        <taxon>Araneidae</taxon>
        <taxon>Argiope</taxon>
    </lineage>
</organism>
<dbReference type="Gene3D" id="1.20.940.10">
    <property type="entry name" value="Functional domain of the splicing factor Prp18"/>
    <property type="match status" value="1"/>
</dbReference>
<evidence type="ECO:0000313" key="3">
    <source>
        <dbReference type="EMBL" id="KAF8790540.1"/>
    </source>
</evidence>